<dbReference type="Pfam" id="PF00126">
    <property type="entry name" value="HTH_1"/>
    <property type="match status" value="1"/>
</dbReference>
<keyword evidence="4" id="KW-0804">Transcription</keyword>
<evidence type="ECO:0000313" key="7">
    <source>
        <dbReference type="Proteomes" id="UP001252613"/>
    </source>
</evidence>
<dbReference type="EMBL" id="JAVDVC010000003">
    <property type="protein sequence ID" value="MDR6957851.1"/>
    <property type="molecule type" value="Genomic_DNA"/>
</dbReference>
<dbReference type="GO" id="GO:0003700">
    <property type="term" value="F:DNA-binding transcription factor activity"/>
    <property type="evidence" value="ECO:0007669"/>
    <property type="project" value="InterPro"/>
</dbReference>
<dbReference type="Gene3D" id="3.40.190.10">
    <property type="entry name" value="Periplasmic binding protein-like II"/>
    <property type="match status" value="2"/>
</dbReference>
<evidence type="ECO:0000313" key="6">
    <source>
        <dbReference type="EMBL" id="MDR6957851.1"/>
    </source>
</evidence>
<dbReference type="PANTHER" id="PTHR30537:SF26">
    <property type="entry name" value="GLYCINE CLEAVAGE SYSTEM TRANSCRIPTIONAL ACTIVATOR"/>
    <property type="match status" value="1"/>
</dbReference>
<comment type="similarity">
    <text evidence="1">Belongs to the LysR transcriptional regulatory family.</text>
</comment>
<name>A0AAW8M8R9_9PSED</name>
<evidence type="ECO:0000256" key="4">
    <source>
        <dbReference type="ARBA" id="ARBA00023163"/>
    </source>
</evidence>
<dbReference type="InterPro" id="IPR005119">
    <property type="entry name" value="LysR_subst-bd"/>
</dbReference>
<evidence type="ECO:0000256" key="1">
    <source>
        <dbReference type="ARBA" id="ARBA00009437"/>
    </source>
</evidence>
<feature type="domain" description="HTH lysR-type" evidence="5">
    <location>
        <begin position="42"/>
        <end position="98"/>
    </location>
</feature>
<keyword evidence="3" id="KW-0238">DNA-binding</keyword>
<dbReference type="Gene3D" id="1.10.10.10">
    <property type="entry name" value="Winged helix-like DNA-binding domain superfamily/Winged helix DNA-binding domain"/>
    <property type="match status" value="1"/>
</dbReference>
<evidence type="ECO:0000259" key="5">
    <source>
        <dbReference type="PROSITE" id="PS50931"/>
    </source>
</evidence>
<evidence type="ECO:0000256" key="3">
    <source>
        <dbReference type="ARBA" id="ARBA00023125"/>
    </source>
</evidence>
<evidence type="ECO:0000256" key="2">
    <source>
        <dbReference type="ARBA" id="ARBA00023015"/>
    </source>
</evidence>
<dbReference type="SUPFAM" id="SSF46785">
    <property type="entry name" value="Winged helix' DNA-binding domain"/>
    <property type="match status" value="1"/>
</dbReference>
<dbReference type="Pfam" id="PF03466">
    <property type="entry name" value="LysR_substrate"/>
    <property type="match status" value="1"/>
</dbReference>
<dbReference type="InterPro" id="IPR000847">
    <property type="entry name" value="LysR_HTH_N"/>
</dbReference>
<dbReference type="PROSITE" id="PS50931">
    <property type="entry name" value="HTH_LYSR"/>
    <property type="match status" value="1"/>
</dbReference>
<dbReference type="InterPro" id="IPR036388">
    <property type="entry name" value="WH-like_DNA-bd_sf"/>
</dbReference>
<keyword evidence="2" id="KW-0805">Transcription regulation</keyword>
<proteinExistence type="inferred from homology"/>
<dbReference type="GO" id="GO:0043565">
    <property type="term" value="F:sequence-specific DNA binding"/>
    <property type="evidence" value="ECO:0007669"/>
    <property type="project" value="TreeGrafter"/>
</dbReference>
<comment type="caution">
    <text evidence="6">The sequence shown here is derived from an EMBL/GenBank/DDBJ whole genome shotgun (WGS) entry which is preliminary data.</text>
</comment>
<dbReference type="PRINTS" id="PR00039">
    <property type="entry name" value="HTHLYSR"/>
</dbReference>
<dbReference type="InterPro" id="IPR058163">
    <property type="entry name" value="LysR-type_TF_proteobact-type"/>
</dbReference>
<gene>
    <name evidence="6" type="ORF">J2W43_001832</name>
</gene>
<dbReference type="InterPro" id="IPR036390">
    <property type="entry name" value="WH_DNA-bd_sf"/>
</dbReference>
<dbReference type="FunFam" id="1.10.10.10:FF:000001">
    <property type="entry name" value="LysR family transcriptional regulator"/>
    <property type="match status" value="1"/>
</dbReference>
<dbReference type="AlphaFoldDB" id="A0AAW8M8R9"/>
<dbReference type="SUPFAM" id="SSF53850">
    <property type="entry name" value="Periplasmic binding protein-like II"/>
    <property type="match status" value="1"/>
</dbReference>
<accession>A0AAW8M8R9</accession>
<dbReference type="Proteomes" id="UP001252613">
    <property type="component" value="Unassembled WGS sequence"/>
</dbReference>
<sequence>MFTTASSDGSPHLLADVVCQQDAEVVISTTVGCPEKTMRKIPPLNSVRAFEAVARHQSFSAAANELSVTVAAVSHQVRQLEDGLGQKLLERGRTVTLTPAGKAIYPLLRDGFDQIAQAFALLGGAREGDAVQVSTTRAFAERWLMPRLLKFNEIYPNIVVSIHASEKVVDLRSDAVDLAIRYGPVDADVQGPVLFEDRFIAVADKSICPVDRNATISDFHNRPLLAFKWKNQALEAPSWSVWLAGMKHGTTGDLRISWYSEETLALHALERGLGPLLCSDVLIDDELRSGRIRRVQGPTLPGFTYHLIEGHGGSPRRSLALFREWLLDEARSFRGNALNDLAGPQLALTS</sequence>
<protein>
    <submittedName>
        <fullName evidence="6">LysR family glycine cleavage system transcriptional activator</fullName>
    </submittedName>
</protein>
<dbReference type="RefSeq" id="WP_310359039.1">
    <property type="nucleotide sequence ID" value="NZ_JAVDVC010000003.1"/>
</dbReference>
<dbReference type="PANTHER" id="PTHR30537">
    <property type="entry name" value="HTH-TYPE TRANSCRIPTIONAL REGULATOR"/>
    <property type="match status" value="1"/>
</dbReference>
<reference evidence="6" key="1">
    <citation type="submission" date="2023-07" db="EMBL/GenBank/DDBJ databases">
        <title>Sorghum-associated microbial communities from plants grown in Nebraska, USA.</title>
        <authorList>
            <person name="Schachtman D."/>
        </authorList>
    </citation>
    <scope>NUCLEOTIDE SEQUENCE</scope>
    <source>
        <strain evidence="6">3432</strain>
    </source>
</reference>
<organism evidence="6 7">
    <name type="scientific">Pseudomonas brassicacearum</name>
    <dbReference type="NCBI Taxonomy" id="930166"/>
    <lineage>
        <taxon>Bacteria</taxon>
        <taxon>Pseudomonadati</taxon>
        <taxon>Pseudomonadota</taxon>
        <taxon>Gammaproteobacteria</taxon>
        <taxon>Pseudomonadales</taxon>
        <taxon>Pseudomonadaceae</taxon>
        <taxon>Pseudomonas</taxon>
    </lineage>
</organism>
<dbReference type="GO" id="GO:0006351">
    <property type="term" value="P:DNA-templated transcription"/>
    <property type="evidence" value="ECO:0007669"/>
    <property type="project" value="TreeGrafter"/>
</dbReference>